<comment type="caution">
    <text evidence="2">The sequence shown here is derived from an EMBL/GenBank/DDBJ whole genome shotgun (WGS) entry which is preliminary data.</text>
</comment>
<dbReference type="PROSITE" id="PS51257">
    <property type="entry name" value="PROKAR_LIPOPROTEIN"/>
    <property type="match status" value="1"/>
</dbReference>
<feature type="signal peptide" evidence="1">
    <location>
        <begin position="1"/>
        <end position="22"/>
    </location>
</feature>
<evidence type="ECO:0000313" key="2">
    <source>
        <dbReference type="EMBL" id="OZY84367.1"/>
    </source>
</evidence>
<keyword evidence="3" id="KW-1185">Reference proteome</keyword>
<protein>
    <recommendedName>
        <fullName evidence="4">Lipoprotein</fullName>
    </recommendedName>
</protein>
<evidence type="ECO:0000313" key="3">
    <source>
        <dbReference type="Proteomes" id="UP000216101"/>
    </source>
</evidence>
<dbReference type="RefSeq" id="WP_078042207.1">
    <property type="nucleotide sequence ID" value="NZ_NHNI01000002.1"/>
</dbReference>
<sequence length="243" mass="26755">MFNLVGRAALFMAMVFSLSACQLPFYANQKKPAPVAPAPVPPPAPVITKEQQLIRMLLLNGEYTLSRDQLLTPANDNAYDFFRAVLKLDPNNQRAKGGLQGIVMRYVDLARQAAARGNYTQATTMLNNARIVDPNNLLIKEVSVALTEQIKSAPPVQPYRGGANEFLLEASLLGKDDPQILARLSEIAQKLKATDSLAMIIARTDVEGRWIYQKMRDAVPGYRVRGDIKLGSPPRVQLVPSAQ</sequence>
<dbReference type="Gene3D" id="1.25.40.10">
    <property type="entry name" value="Tetratricopeptide repeat domain"/>
    <property type="match status" value="1"/>
</dbReference>
<organism evidence="2 3">
    <name type="scientific">Cellvibrio mixtus</name>
    <dbReference type="NCBI Taxonomy" id="39650"/>
    <lineage>
        <taxon>Bacteria</taxon>
        <taxon>Pseudomonadati</taxon>
        <taxon>Pseudomonadota</taxon>
        <taxon>Gammaproteobacteria</taxon>
        <taxon>Cellvibrionales</taxon>
        <taxon>Cellvibrionaceae</taxon>
        <taxon>Cellvibrio</taxon>
    </lineage>
</organism>
<dbReference type="SUPFAM" id="SSF48452">
    <property type="entry name" value="TPR-like"/>
    <property type="match status" value="1"/>
</dbReference>
<dbReference type="InterPro" id="IPR011990">
    <property type="entry name" value="TPR-like_helical_dom_sf"/>
</dbReference>
<dbReference type="AlphaFoldDB" id="A0A266Q3B7"/>
<gene>
    <name evidence="2" type="ORF">CBP51_14235</name>
</gene>
<proteinExistence type="predicted"/>
<dbReference type="EMBL" id="NHNI01000002">
    <property type="protein sequence ID" value="OZY84367.1"/>
    <property type="molecule type" value="Genomic_DNA"/>
</dbReference>
<evidence type="ECO:0000256" key="1">
    <source>
        <dbReference type="SAM" id="SignalP"/>
    </source>
</evidence>
<evidence type="ECO:0008006" key="4">
    <source>
        <dbReference type="Google" id="ProtNLM"/>
    </source>
</evidence>
<name>A0A266Q3B7_9GAMM</name>
<feature type="chain" id="PRO_5012244224" description="Lipoprotein" evidence="1">
    <location>
        <begin position="23"/>
        <end position="243"/>
    </location>
</feature>
<keyword evidence="1" id="KW-0732">Signal</keyword>
<dbReference type="Proteomes" id="UP000216101">
    <property type="component" value="Unassembled WGS sequence"/>
</dbReference>
<accession>A0A266Q3B7</accession>
<reference evidence="3" key="1">
    <citation type="submission" date="2017-05" db="EMBL/GenBank/DDBJ databases">
        <authorList>
            <person name="Barney B.M."/>
        </authorList>
    </citation>
    <scope>NUCLEOTIDE SEQUENCE [LARGE SCALE GENOMIC DNA]</scope>
    <source>
        <strain evidence="3">PSBB022</strain>
    </source>
</reference>